<keyword evidence="3" id="KW-1185">Reference proteome</keyword>
<proteinExistence type="predicted"/>
<evidence type="ECO:0008006" key="4">
    <source>
        <dbReference type="Google" id="ProtNLM"/>
    </source>
</evidence>
<name>A0AAX4JT32_9TREE</name>
<feature type="transmembrane region" description="Helical" evidence="1">
    <location>
        <begin position="234"/>
        <end position="256"/>
    </location>
</feature>
<keyword evidence="1" id="KW-1133">Transmembrane helix</keyword>
<dbReference type="EMBL" id="CP144100">
    <property type="protein sequence ID" value="WWC87750.1"/>
    <property type="molecule type" value="Genomic_DNA"/>
</dbReference>
<sequence>MSSEFAGKDVVGRINFTGGFPDSKDFAPSLVFLIAYTITLPVLCMRLIRKSSRSLMLLRPCIFVSIRFSALILRIIMSKRDYGLNEIIAELVLISIGYIFLIDPFIQCWKRNVEGNVPVSSRPHWLKPLRLALSVLLIACVIVTIAAGAVTSDAFKSSSWLNVVQGLRETSYILTLLILVFLASITILTHFYFKLPASRTLYILIPTCCLFIVGIYRIIHGHTNGSDKPIKSKTAFWVLQMLFEFIAYLFVIAVSLPEYFPLDRPSSPAGISPTSEHKPLHHDQTVPVVTEYPDTTVGYRV</sequence>
<reference evidence="2 3" key="1">
    <citation type="submission" date="2024-01" db="EMBL/GenBank/DDBJ databases">
        <title>Comparative genomics of Cryptococcus and Kwoniella reveals pathogenesis evolution and contrasting modes of karyotype evolution via chromosome fusion or intercentromeric recombination.</title>
        <authorList>
            <person name="Coelho M.A."/>
            <person name="David-Palma M."/>
            <person name="Shea T."/>
            <person name="Bowers K."/>
            <person name="McGinley-Smith S."/>
            <person name="Mohammad A.W."/>
            <person name="Gnirke A."/>
            <person name="Yurkov A.M."/>
            <person name="Nowrousian M."/>
            <person name="Sun S."/>
            <person name="Cuomo C.A."/>
            <person name="Heitman J."/>
        </authorList>
    </citation>
    <scope>NUCLEOTIDE SEQUENCE [LARGE SCALE GENOMIC DNA]</scope>
    <source>
        <strain evidence="2 3">CBS 6074</strain>
    </source>
</reference>
<feature type="transmembrane region" description="Helical" evidence="1">
    <location>
        <begin position="131"/>
        <end position="151"/>
    </location>
</feature>
<feature type="transmembrane region" description="Helical" evidence="1">
    <location>
        <begin position="57"/>
        <end position="76"/>
    </location>
</feature>
<feature type="transmembrane region" description="Helical" evidence="1">
    <location>
        <begin position="82"/>
        <end position="101"/>
    </location>
</feature>
<accession>A0AAX4JT32</accession>
<protein>
    <recommendedName>
        <fullName evidence="4">Chitin synthase export chaperone</fullName>
    </recommendedName>
</protein>
<evidence type="ECO:0000313" key="3">
    <source>
        <dbReference type="Proteomes" id="UP001355207"/>
    </source>
</evidence>
<feature type="transmembrane region" description="Helical" evidence="1">
    <location>
        <begin position="200"/>
        <end position="219"/>
    </location>
</feature>
<feature type="transmembrane region" description="Helical" evidence="1">
    <location>
        <begin position="171"/>
        <end position="193"/>
    </location>
</feature>
<keyword evidence="1" id="KW-0812">Transmembrane</keyword>
<dbReference type="RefSeq" id="XP_066074513.1">
    <property type="nucleotide sequence ID" value="XM_066218416.1"/>
</dbReference>
<evidence type="ECO:0000256" key="1">
    <source>
        <dbReference type="SAM" id="Phobius"/>
    </source>
</evidence>
<keyword evidence="1" id="KW-0472">Membrane</keyword>
<feature type="transmembrane region" description="Helical" evidence="1">
    <location>
        <begin position="26"/>
        <end position="45"/>
    </location>
</feature>
<gene>
    <name evidence="2" type="ORF">L201_002642</name>
</gene>
<dbReference type="Proteomes" id="UP001355207">
    <property type="component" value="Chromosome 3"/>
</dbReference>
<evidence type="ECO:0000313" key="2">
    <source>
        <dbReference type="EMBL" id="WWC87750.1"/>
    </source>
</evidence>
<organism evidence="2 3">
    <name type="scientific">Kwoniella dendrophila CBS 6074</name>
    <dbReference type="NCBI Taxonomy" id="1295534"/>
    <lineage>
        <taxon>Eukaryota</taxon>
        <taxon>Fungi</taxon>
        <taxon>Dikarya</taxon>
        <taxon>Basidiomycota</taxon>
        <taxon>Agaricomycotina</taxon>
        <taxon>Tremellomycetes</taxon>
        <taxon>Tremellales</taxon>
        <taxon>Cryptococcaceae</taxon>
        <taxon>Kwoniella</taxon>
    </lineage>
</organism>
<dbReference type="AlphaFoldDB" id="A0AAX4JT32"/>
<dbReference type="GeneID" id="91093314"/>